<comment type="similarity">
    <text evidence="1">Belongs to the 'phage' integrase family.</text>
</comment>
<dbReference type="AlphaFoldDB" id="A0A0F9SP53"/>
<evidence type="ECO:0000256" key="3">
    <source>
        <dbReference type="ARBA" id="ARBA00023125"/>
    </source>
</evidence>
<dbReference type="CDD" id="cd00801">
    <property type="entry name" value="INT_P4_C"/>
    <property type="match status" value="1"/>
</dbReference>
<evidence type="ECO:0000259" key="7">
    <source>
        <dbReference type="PROSITE" id="PS51898"/>
    </source>
</evidence>
<dbReference type="InterPro" id="IPR010998">
    <property type="entry name" value="Integrase_recombinase_N"/>
</dbReference>
<evidence type="ECO:0000313" key="8">
    <source>
        <dbReference type="EMBL" id="KKN64187.1"/>
    </source>
</evidence>
<dbReference type="PANTHER" id="PTHR30629">
    <property type="entry name" value="PROPHAGE INTEGRASE"/>
    <property type="match status" value="1"/>
</dbReference>
<name>A0A0F9SP53_9ZZZZ</name>
<dbReference type="GO" id="GO:0015074">
    <property type="term" value="P:DNA integration"/>
    <property type="evidence" value="ECO:0007669"/>
    <property type="project" value="UniProtKB-KW"/>
</dbReference>
<dbReference type="InterPro" id="IPR025166">
    <property type="entry name" value="Integrase_DNA_bind_dom"/>
</dbReference>
<organism evidence="8">
    <name type="scientific">marine sediment metagenome</name>
    <dbReference type="NCBI Taxonomy" id="412755"/>
    <lineage>
        <taxon>unclassified sequences</taxon>
        <taxon>metagenomes</taxon>
        <taxon>ecological metagenomes</taxon>
    </lineage>
</organism>
<accession>A0A0F9SP53</accession>
<comment type="caution">
    <text evidence="8">The sequence shown here is derived from an EMBL/GenBank/DDBJ whole genome shotgun (WGS) entry which is preliminary data.</text>
</comment>
<sequence length="413" mass="47192">MARSVKQLTDTALKKAKTVDKDFILSDGNGLQVKVRKSGTKLWNFNYYHPITKKRINMVLGKYPALSIVNARKLAQEARELVALGTDPKEHRDETLAFKRAQEELTLSKVALEWFEVKKPDFTQAHGEDIWRSLNNHVLPVIGKYPIGKINAPQVIKILRPIEAKGTLETVKRLSQRLNQVMTYAVNSGYIQANPLAGIKETFKKPQKQNMPSLKPEELPELMQTLATASIKRVTRFLIEWQLHTLTRPGEAAGTRWDEIDFDNKLWVIPAERMKKRREHVIPLSKQAVELLEAIKPISGHRDFVFPSDRNPRNHINNETANMALKRMGFEGRLVSHGLRSLGSTTLNEHEFNPDIIEAALAHVDKNQVRSAYNRAEYIEKRRELMNWWSDHIDKASQGKLSISGTRHLSKVG</sequence>
<gene>
    <name evidence="8" type="ORF">LCGC14_0493980</name>
</gene>
<dbReference type="InterPro" id="IPR013762">
    <property type="entry name" value="Integrase-like_cat_sf"/>
</dbReference>
<dbReference type="InterPro" id="IPR053876">
    <property type="entry name" value="Phage_int_M"/>
</dbReference>
<dbReference type="GO" id="GO:0003677">
    <property type="term" value="F:DNA binding"/>
    <property type="evidence" value="ECO:0007669"/>
    <property type="project" value="UniProtKB-KW"/>
</dbReference>
<dbReference type="Pfam" id="PF13356">
    <property type="entry name" value="Arm-DNA-bind_3"/>
    <property type="match status" value="1"/>
</dbReference>
<proteinExistence type="inferred from homology"/>
<feature type="domain" description="Tyr recombinase" evidence="7">
    <location>
        <begin position="209"/>
        <end position="387"/>
    </location>
</feature>
<reference evidence="8" key="1">
    <citation type="journal article" date="2015" name="Nature">
        <title>Complex archaea that bridge the gap between prokaryotes and eukaryotes.</title>
        <authorList>
            <person name="Spang A."/>
            <person name="Saw J.H."/>
            <person name="Jorgensen S.L."/>
            <person name="Zaremba-Niedzwiedzka K."/>
            <person name="Martijn J."/>
            <person name="Lind A.E."/>
            <person name="van Eijk R."/>
            <person name="Schleper C."/>
            <person name="Guy L."/>
            <person name="Ettema T.J."/>
        </authorList>
    </citation>
    <scope>NUCLEOTIDE SEQUENCE</scope>
</reference>
<dbReference type="SUPFAM" id="SSF56349">
    <property type="entry name" value="DNA breaking-rejoining enzymes"/>
    <property type="match status" value="1"/>
</dbReference>
<dbReference type="Gene3D" id="1.10.443.10">
    <property type="entry name" value="Intergrase catalytic core"/>
    <property type="match status" value="1"/>
</dbReference>
<dbReference type="GO" id="GO:0075713">
    <property type="term" value="P:establishment of integrated proviral latency"/>
    <property type="evidence" value="ECO:0007669"/>
    <property type="project" value="UniProtKB-KW"/>
</dbReference>
<keyword evidence="3" id="KW-0238">DNA-binding</keyword>
<keyword evidence="2" id="KW-0229">DNA integration</keyword>
<evidence type="ECO:0000256" key="1">
    <source>
        <dbReference type="ARBA" id="ARBA00008857"/>
    </source>
</evidence>
<dbReference type="PANTHER" id="PTHR30629:SF6">
    <property type="entry name" value="PROPHAGE INTEGRASE INTA-RELATED"/>
    <property type="match status" value="1"/>
</dbReference>
<dbReference type="GO" id="GO:0046718">
    <property type="term" value="P:symbiont entry into host cell"/>
    <property type="evidence" value="ECO:0007669"/>
    <property type="project" value="UniProtKB-KW"/>
</dbReference>
<evidence type="ECO:0000256" key="2">
    <source>
        <dbReference type="ARBA" id="ARBA00022908"/>
    </source>
</evidence>
<dbReference type="EMBL" id="LAZR01000564">
    <property type="protein sequence ID" value="KKN64187.1"/>
    <property type="molecule type" value="Genomic_DNA"/>
</dbReference>
<dbReference type="GO" id="GO:0006310">
    <property type="term" value="P:DNA recombination"/>
    <property type="evidence" value="ECO:0007669"/>
    <property type="project" value="UniProtKB-KW"/>
</dbReference>
<dbReference type="Pfam" id="PF00589">
    <property type="entry name" value="Phage_integrase"/>
    <property type="match status" value="1"/>
</dbReference>
<keyword evidence="6" id="KW-1160">Virus entry into host cell</keyword>
<dbReference type="PROSITE" id="PS51898">
    <property type="entry name" value="TYR_RECOMBINASE"/>
    <property type="match status" value="1"/>
</dbReference>
<dbReference type="InterPro" id="IPR011010">
    <property type="entry name" value="DNA_brk_join_enz"/>
</dbReference>
<evidence type="ECO:0000256" key="6">
    <source>
        <dbReference type="ARBA" id="ARBA00023296"/>
    </source>
</evidence>
<dbReference type="InterPro" id="IPR002104">
    <property type="entry name" value="Integrase_catalytic"/>
</dbReference>
<evidence type="ECO:0000256" key="4">
    <source>
        <dbReference type="ARBA" id="ARBA00023172"/>
    </source>
</evidence>
<evidence type="ECO:0000256" key="5">
    <source>
        <dbReference type="ARBA" id="ARBA00023195"/>
    </source>
</evidence>
<dbReference type="GO" id="GO:0044826">
    <property type="term" value="P:viral genome integration into host DNA"/>
    <property type="evidence" value="ECO:0007669"/>
    <property type="project" value="UniProtKB-KW"/>
</dbReference>
<dbReference type="Gene3D" id="1.10.150.130">
    <property type="match status" value="1"/>
</dbReference>
<keyword evidence="4" id="KW-0233">DNA recombination</keyword>
<dbReference type="InterPro" id="IPR038488">
    <property type="entry name" value="Integrase_DNA-bd_sf"/>
</dbReference>
<keyword evidence="5" id="KW-1179">Viral genome integration</keyword>
<dbReference type="InterPro" id="IPR050808">
    <property type="entry name" value="Phage_Integrase"/>
</dbReference>
<dbReference type="NCBIfam" id="NF007246">
    <property type="entry name" value="PRK09692.1"/>
    <property type="match status" value="1"/>
</dbReference>
<dbReference type="Pfam" id="PF22022">
    <property type="entry name" value="Phage_int_M"/>
    <property type="match status" value="1"/>
</dbReference>
<dbReference type="Gene3D" id="3.30.160.390">
    <property type="entry name" value="Integrase, DNA-binding domain"/>
    <property type="match status" value="1"/>
</dbReference>
<protein>
    <recommendedName>
        <fullName evidence="7">Tyr recombinase domain-containing protein</fullName>
    </recommendedName>
</protein>